<sequence>MQRFVFSRRFLSLVPSRSPPVPSKMADSISSLPVTLDHASLSDQSETQAFFSTDSVDRAWKILDQIPQRSTTGAYSHSQNLEGAMHFFPQKAIKAAETAPDALYSKRLLNATGSGFGLVPGTWHMRCVTILAQQDKIPAILNRSREVHKSSQAAQKSSEAAVQKSTKAAKEARRKSAQAARKKSAKKSSKKSCITSAYSPRRFPKQRRGRVSGISFRGNRVSFGSYALQTLEPAWITSRQIESGRKALTRSGRLGGKIWVRVVPDKPVTVRPPATRMGRGKGSPEVMVAVVKPGKILYEMGGVPENVARKFISLAASKMPVKTKFIFSL</sequence>
<dbReference type="FunFam" id="3.90.1170.10:FF:000001">
    <property type="entry name" value="50S ribosomal protein L16"/>
    <property type="match status" value="1"/>
</dbReference>
<feature type="compositionally biased region" description="Basic residues" evidence="5">
    <location>
        <begin position="172"/>
        <end position="190"/>
    </location>
</feature>
<dbReference type="PANTHER" id="PTHR12220:SF13">
    <property type="entry name" value="LARGE RIBOSOMAL SUBUNIT PROTEIN UL16M"/>
    <property type="match status" value="1"/>
</dbReference>
<dbReference type="InterPro" id="IPR000114">
    <property type="entry name" value="Ribosomal_uL16_bact-type"/>
</dbReference>
<feature type="region of interest" description="Disordered" evidence="5">
    <location>
        <begin position="148"/>
        <end position="211"/>
    </location>
</feature>
<dbReference type="SUPFAM" id="SSF54686">
    <property type="entry name" value="Ribosomal protein L16p/L10e"/>
    <property type="match status" value="1"/>
</dbReference>
<evidence type="ECO:0000256" key="1">
    <source>
        <dbReference type="ARBA" id="ARBA00008931"/>
    </source>
</evidence>
<reference evidence="6 7" key="1">
    <citation type="submission" date="2022-03" db="EMBL/GenBank/DDBJ databases">
        <authorList>
            <person name="Nunn A."/>
            <person name="Chopra R."/>
            <person name="Nunn A."/>
            <person name="Contreras Garrido A."/>
        </authorList>
    </citation>
    <scope>NUCLEOTIDE SEQUENCE [LARGE SCALE GENOMIC DNA]</scope>
</reference>
<dbReference type="InterPro" id="IPR047873">
    <property type="entry name" value="Ribosomal_uL16"/>
</dbReference>
<name>A0AAU9SKJ5_THLAR</name>
<evidence type="ECO:0000313" key="7">
    <source>
        <dbReference type="Proteomes" id="UP000836841"/>
    </source>
</evidence>
<organism evidence="6 7">
    <name type="scientific">Thlaspi arvense</name>
    <name type="common">Field penny-cress</name>
    <dbReference type="NCBI Taxonomy" id="13288"/>
    <lineage>
        <taxon>Eukaryota</taxon>
        <taxon>Viridiplantae</taxon>
        <taxon>Streptophyta</taxon>
        <taxon>Embryophyta</taxon>
        <taxon>Tracheophyta</taxon>
        <taxon>Spermatophyta</taxon>
        <taxon>Magnoliopsida</taxon>
        <taxon>eudicotyledons</taxon>
        <taxon>Gunneridae</taxon>
        <taxon>Pentapetalae</taxon>
        <taxon>rosids</taxon>
        <taxon>malvids</taxon>
        <taxon>Brassicales</taxon>
        <taxon>Brassicaceae</taxon>
        <taxon>Thlaspideae</taxon>
        <taxon>Thlaspi</taxon>
    </lineage>
</organism>
<dbReference type="NCBIfam" id="TIGR01164">
    <property type="entry name" value="rplP_bact"/>
    <property type="match status" value="1"/>
</dbReference>
<dbReference type="InterPro" id="IPR015422">
    <property type="entry name" value="PyrdxlP-dep_Trfase_small"/>
</dbReference>
<comment type="similarity">
    <text evidence="1 4">Belongs to the universal ribosomal protein uL16 family.</text>
</comment>
<dbReference type="Gene3D" id="3.90.1150.10">
    <property type="entry name" value="Aspartate Aminotransferase, domain 1"/>
    <property type="match status" value="1"/>
</dbReference>
<dbReference type="CDD" id="cd01433">
    <property type="entry name" value="Ribosomal_L16_L10e"/>
    <property type="match status" value="1"/>
</dbReference>
<protein>
    <recommendedName>
        <fullName evidence="8">Ribosomal protein L16</fullName>
    </recommendedName>
</protein>
<proteinExistence type="inferred from homology"/>
<dbReference type="GO" id="GO:0019843">
    <property type="term" value="F:rRNA binding"/>
    <property type="evidence" value="ECO:0007669"/>
    <property type="project" value="InterPro"/>
</dbReference>
<dbReference type="HAMAP" id="MF_01342">
    <property type="entry name" value="Ribosomal_uL16"/>
    <property type="match status" value="1"/>
</dbReference>
<evidence type="ECO:0000256" key="4">
    <source>
        <dbReference type="RuleBase" id="RU004413"/>
    </source>
</evidence>
<dbReference type="Gene3D" id="3.90.1170.10">
    <property type="entry name" value="Ribosomal protein L10e/L16"/>
    <property type="match status" value="1"/>
</dbReference>
<evidence type="ECO:0000256" key="3">
    <source>
        <dbReference type="ARBA" id="ARBA00023274"/>
    </source>
</evidence>
<dbReference type="Proteomes" id="UP000836841">
    <property type="component" value="Chromosome 5"/>
</dbReference>
<evidence type="ECO:0000256" key="5">
    <source>
        <dbReference type="SAM" id="MobiDB-lite"/>
    </source>
</evidence>
<evidence type="ECO:0000256" key="2">
    <source>
        <dbReference type="ARBA" id="ARBA00022980"/>
    </source>
</evidence>
<evidence type="ECO:0000313" key="6">
    <source>
        <dbReference type="EMBL" id="CAH2066909.1"/>
    </source>
</evidence>
<dbReference type="InterPro" id="IPR016180">
    <property type="entry name" value="Ribosomal_uL16_dom"/>
</dbReference>
<dbReference type="PANTHER" id="PTHR12220">
    <property type="entry name" value="50S/60S RIBOSOMAL PROTEIN L16"/>
    <property type="match status" value="1"/>
</dbReference>
<feature type="compositionally biased region" description="Low complexity" evidence="5">
    <location>
        <begin position="150"/>
        <end position="166"/>
    </location>
</feature>
<dbReference type="Pfam" id="PF00252">
    <property type="entry name" value="Ribosomal_L16"/>
    <property type="match status" value="1"/>
</dbReference>
<gene>
    <name evidence="6" type="ORF">TAV2_LOCUS15618</name>
</gene>
<dbReference type="AlphaFoldDB" id="A0AAU9SKJ5"/>
<keyword evidence="3 4" id="KW-0687">Ribonucleoprotein</keyword>
<dbReference type="GO" id="GO:0003735">
    <property type="term" value="F:structural constituent of ribosome"/>
    <property type="evidence" value="ECO:0007669"/>
    <property type="project" value="InterPro"/>
</dbReference>
<accession>A0AAU9SKJ5</accession>
<dbReference type="EMBL" id="OU466861">
    <property type="protein sequence ID" value="CAH2066909.1"/>
    <property type="molecule type" value="Genomic_DNA"/>
</dbReference>
<dbReference type="PRINTS" id="PR00060">
    <property type="entry name" value="RIBOSOMALL16"/>
</dbReference>
<keyword evidence="7" id="KW-1185">Reference proteome</keyword>
<dbReference type="InterPro" id="IPR036920">
    <property type="entry name" value="Ribosomal_uL16_sf"/>
</dbReference>
<dbReference type="GO" id="GO:0005762">
    <property type="term" value="C:mitochondrial large ribosomal subunit"/>
    <property type="evidence" value="ECO:0007669"/>
    <property type="project" value="TreeGrafter"/>
</dbReference>
<evidence type="ECO:0008006" key="8">
    <source>
        <dbReference type="Google" id="ProtNLM"/>
    </source>
</evidence>
<dbReference type="GO" id="GO:0032543">
    <property type="term" value="P:mitochondrial translation"/>
    <property type="evidence" value="ECO:0007669"/>
    <property type="project" value="TreeGrafter"/>
</dbReference>
<keyword evidence="2 4" id="KW-0689">Ribosomal protein</keyword>